<reference evidence="6 7" key="1">
    <citation type="submission" date="2015-11" db="EMBL/GenBank/DDBJ databases">
        <title>Draft genome of Sulfurovum riftiae 1812E, a member of the Epsilonproteobacteria isolated from the tube of the deep-sea hydrothermal vent tubewom Riftia pachyptila.</title>
        <authorList>
            <person name="Vetriani C."/>
            <person name="Giovannelli D."/>
        </authorList>
    </citation>
    <scope>NUCLEOTIDE SEQUENCE [LARGE SCALE GENOMIC DNA]</scope>
    <source>
        <strain evidence="6 7">1812E</strain>
    </source>
</reference>
<dbReference type="RefSeq" id="WP_067328389.1">
    <property type="nucleotide sequence ID" value="NZ_LNKT01000001.1"/>
</dbReference>
<evidence type="ECO:0000313" key="7">
    <source>
        <dbReference type="Proteomes" id="UP000075359"/>
    </source>
</evidence>
<evidence type="ECO:0000256" key="4">
    <source>
        <dbReference type="ARBA" id="ARBA00022833"/>
    </source>
</evidence>
<dbReference type="InterPro" id="IPR036866">
    <property type="entry name" value="RibonucZ/Hydroxyglut_hydro"/>
</dbReference>
<dbReference type="Proteomes" id="UP000075359">
    <property type="component" value="Unassembled WGS sequence"/>
</dbReference>
<evidence type="ECO:0000313" key="6">
    <source>
        <dbReference type="EMBL" id="KYJ87499.1"/>
    </source>
</evidence>
<feature type="domain" description="Metallo-beta-lactamase" evidence="5">
    <location>
        <begin position="12"/>
        <end position="177"/>
    </location>
</feature>
<dbReference type="GO" id="GO:0016787">
    <property type="term" value="F:hydrolase activity"/>
    <property type="evidence" value="ECO:0007669"/>
    <property type="project" value="UniProtKB-KW"/>
</dbReference>
<dbReference type="GO" id="GO:0046872">
    <property type="term" value="F:metal ion binding"/>
    <property type="evidence" value="ECO:0007669"/>
    <property type="project" value="UniProtKB-KW"/>
</dbReference>
<keyword evidence="2" id="KW-0479">Metal-binding</keyword>
<sequence>MEIKIQPMGVYQTNCYIVTVDGKDLIIDPGVDATKWVLANVSNPVAILNTHGHFDHVWSNAEVKEKLHIPIYCPKDDTFMLTDDPLNQGTPKSIPDYEVVGDEALEVAGIKIQYRHFPGHTPGCSVIEIGDVWFSGDFLFQQSIGRWDFPASSGEDMVKSLEKALTIEGDYTIYPGHGMSTTLKAEQRVIPYWIEQVKRTL</sequence>
<dbReference type="PANTHER" id="PTHR46233:SF3">
    <property type="entry name" value="HYDROXYACYLGLUTATHIONE HYDROLASE GLOC"/>
    <property type="match status" value="1"/>
</dbReference>
<dbReference type="Pfam" id="PF00753">
    <property type="entry name" value="Lactamase_B"/>
    <property type="match status" value="1"/>
</dbReference>
<evidence type="ECO:0000256" key="1">
    <source>
        <dbReference type="ARBA" id="ARBA00001947"/>
    </source>
</evidence>
<organism evidence="6 7">
    <name type="scientific">Sulfurovum riftiae</name>
    <dbReference type="NCBI Taxonomy" id="1630136"/>
    <lineage>
        <taxon>Bacteria</taxon>
        <taxon>Pseudomonadati</taxon>
        <taxon>Campylobacterota</taxon>
        <taxon>Epsilonproteobacteria</taxon>
        <taxon>Campylobacterales</taxon>
        <taxon>Sulfurovaceae</taxon>
        <taxon>Sulfurovum</taxon>
    </lineage>
</organism>
<keyword evidence="3 6" id="KW-0378">Hydrolase</keyword>
<dbReference type="Gene3D" id="3.60.15.10">
    <property type="entry name" value="Ribonuclease Z/Hydroxyacylglutathione hydrolase-like"/>
    <property type="match status" value="1"/>
</dbReference>
<dbReference type="InterPro" id="IPR001279">
    <property type="entry name" value="Metallo-B-lactamas"/>
</dbReference>
<dbReference type="SUPFAM" id="SSF56281">
    <property type="entry name" value="Metallo-hydrolase/oxidoreductase"/>
    <property type="match status" value="1"/>
</dbReference>
<comment type="caution">
    <text evidence="6">The sequence shown here is derived from an EMBL/GenBank/DDBJ whole genome shotgun (WGS) entry which is preliminary data.</text>
</comment>
<keyword evidence="4" id="KW-0862">Zinc</keyword>
<dbReference type="SMART" id="SM00849">
    <property type="entry name" value="Lactamase_B"/>
    <property type="match status" value="1"/>
</dbReference>
<dbReference type="OrthoDB" id="9802991at2"/>
<evidence type="ECO:0000256" key="2">
    <source>
        <dbReference type="ARBA" id="ARBA00022723"/>
    </source>
</evidence>
<evidence type="ECO:0000256" key="3">
    <source>
        <dbReference type="ARBA" id="ARBA00022801"/>
    </source>
</evidence>
<protein>
    <submittedName>
        <fullName evidence="6">MBL fold metallo-hydrolase</fullName>
    </submittedName>
</protein>
<dbReference type="CDD" id="cd06262">
    <property type="entry name" value="metallo-hydrolase-like_MBL-fold"/>
    <property type="match status" value="1"/>
</dbReference>
<proteinExistence type="predicted"/>
<dbReference type="InterPro" id="IPR051453">
    <property type="entry name" value="MBL_Glyoxalase_II"/>
</dbReference>
<evidence type="ECO:0000259" key="5">
    <source>
        <dbReference type="SMART" id="SM00849"/>
    </source>
</evidence>
<dbReference type="STRING" id="1630136.AS592_10335"/>
<keyword evidence="7" id="KW-1185">Reference proteome</keyword>
<comment type="cofactor">
    <cofactor evidence="1">
        <name>Zn(2+)</name>
        <dbReference type="ChEBI" id="CHEBI:29105"/>
    </cofactor>
</comment>
<dbReference type="PANTHER" id="PTHR46233">
    <property type="entry name" value="HYDROXYACYLGLUTATHIONE HYDROLASE GLOC"/>
    <property type="match status" value="1"/>
</dbReference>
<name>A0A151CJ27_9BACT</name>
<gene>
    <name evidence="6" type="ORF">AS592_10335</name>
</gene>
<dbReference type="EMBL" id="LNKT01000001">
    <property type="protein sequence ID" value="KYJ87499.1"/>
    <property type="molecule type" value="Genomic_DNA"/>
</dbReference>
<accession>A0A151CJ27</accession>
<dbReference type="AlphaFoldDB" id="A0A151CJ27"/>